<reference evidence="1 3" key="1">
    <citation type="submission" date="2015-03" db="EMBL/GenBank/DDBJ databases">
        <authorList>
            <consortium name="Pathogen Informatics"/>
            <person name="Murphy D."/>
        </authorList>
    </citation>
    <scope>NUCLEOTIDE SEQUENCE [LARGE SCALE GENOMIC DNA]</scope>
    <source>
        <strain evidence="1">SMRU51</strain>
        <strain evidence="3">type strain: N</strain>
    </source>
</reference>
<evidence type="ECO:0000313" key="4">
    <source>
        <dbReference type="Proteomes" id="UP000314107"/>
    </source>
</evidence>
<dbReference type="AlphaFoldDB" id="A0A0D6J4R7"/>
<evidence type="ECO:0000313" key="1">
    <source>
        <dbReference type="EMBL" id="CEX62285.1"/>
    </source>
</evidence>
<evidence type="ECO:0000313" key="2">
    <source>
        <dbReference type="EMBL" id="VTH33759.1"/>
    </source>
</evidence>
<dbReference type="RefSeq" id="WP_001001334.1">
    <property type="nucleotide sequence ID" value="NZ_BAWV01000002.1"/>
</dbReference>
<dbReference type="Proteomes" id="UP000048507">
    <property type="component" value="Unassembled WGS sequence"/>
</dbReference>
<dbReference type="GeneID" id="45654212"/>
<proteinExistence type="predicted"/>
<reference evidence="2 4" key="2">
    <citation type="submission" date="2019-04" db="EMBL/GenBank/DDBJ databases">
        <authorList>
            <consortium name="Pathogen Informatics"/>
        </authorList>
    </citation>
    <scope>NUCLEOTIDE SEQUENCE [LARGE SCALE GENOMIC DNA]</scope>
    <source>
        <strain evidence="2 4">GPSC129</strain>
    </source>
</reference>
<name>A0A0D6J4R7_STREE</name>
<dbReference type="EMBL" id="CABDQT010000028">
    <property type="protein sequence ID" value="VTH33759.1"/>
    <property type="molecule type" value="Genomic_DNA"/>
</dbReference>
<sequence length="48" mass="5539">MNEEDLKELLELLATDYGRGYLDGVVGGLSMLLKISKEAEKYRKEKYE</sequence>
<gene>
    <name evidence="1" type="ORF">ERS019209_00591</name>
    <name evidence="2" type="ORF">SAMEA3171064_02022</name>
</gene>
<dbReference type="EMBL" id="CFFA01000004">
    <property type="protein sequence ID" value="CEX62285.1"/>
    <property type="molecule type" value="Genomic_DNA"/>
</dbReference>
<organism evidence="1 3">
    <name type="scientific">Streptococcus pneumoniae</name>
    <dbReference type="NCBI Taxonomy" id="1313"/>
    <lineage>
        <taxon>Bacteria</taxon>
        <taxon>Bacillati</taxon>
        <taxon>Bacillota</taxon>
        <taxon>Bacilli</taxon>
        <taxon>Lactobacillales</taxon>
        <taxon>Streptococcaceae</taxon>
        <taxon>Streptococcus</taxon>
    </lineage>
</organism>
<evidence type="ECO:0000313" key="3">
    <source>
        <dbReference type="Proteomes" id="UP000048507"/>
    </source>
</evidence>
<protein>
    <submittedName>
        <fullName evidence="1">Uncharacterized protein</fullName>
    </submittedName>
</protein>
<accession>A0A0D6J4R7</accession>
<dbReference type="Proteomes" id="UP000314107">
    <property type="component" value="Unassembled WGS sequence"/>
</dbReference>